<feature type="transmembrane region" description="Helical" evidence="7">
    <location>
        <begin position="82"/>
        <end position="102"/>
    </location>
</feature>
<keyword evidence="6 7" id="KW-0472">Membrane</keyword>
<evidence type="ECO:0000256" key="1">
    <source>
        <dbReference type="ARBA" id="ARBA00004651"/>
    </source>
</evidence>
<feature type="transmembrane region" description="Helical" evidence="7">
    <location>
        <begin position="369"/>
        <end position="387"/>
    </location>
</feature>
<feature type="transmembrane region" description="Helical" evidence="7">
    <location>
        <begin position="470"/>
        <end position="487"/>
    </location>
</feature>
<dbReference type="InterPro" id="IPR002293">
    <property type="entry name" value="AA/rel_permease1"/>
</dbReference>
<accession>A0A4P6ZLF0</accession>
<evidence type="ECO:0000313" key="8">
    <source>
        <dbReference type="EMBL" id="QBP18574.1"/>
    </source>
</evidence>
<keyword evidence="4 7" id="KW-0812">Transmembrane</keyword>
<dbReference type="NCBIfam" id="NF011775">
    <property type="entry name" value="PRK15238.1"/>
    <property type="match status" value="1"/>
</dbReference>
<dbReference type="PANTHER" id="PTHR42770:SF15">
    <property type="entry name" value="GLUTAMATE_GAMMA-AMINOBUTYRATE ANTIPORTER-RELATED"/>
    <property type="match status" value="1"/>
</dbReference>
<feature type="transmembrane region" description="Helical" evidence="7">
    <location>
        <begin position="436"/>
        <end position="458"/>
    </location>
</feature>
<evidence type="ECO:0000256" key="2">
    <source>
        <dbReference type="ARBA" id="ARBA00022448"/>
    </source>
</evidence>
<dbReference type="KEGG" id="lji:ELX58_05395"/>
<keyword evidence="5 7" id="KW-1133">Transmembrane helix</keyword>
<keyword evidence="3" id="KW-1003">Cell membrane</keyword>
<dbReference type="GO" id="GO:0005886">
    <property type="term" value="C:plasma membrane"/>
    <property type="evidence" value="ECO:0007669"/>
    <property type="project" value="UniProtKB-SubCell"/>
</dbReference>
<dbReference type="Gene3D" id="1.20.1740.10">
    <property type="entry name" value="Amino acid/polyamine transporter I"/>
    <property type="match status" value="1"/>
</dbReference>
<comment type="subcellular location">
    <subcellularLocation>
        <location evidence="1">Cell membrane</location>
        <topology evidence="1">Multi-pass membrane protein</topology>
    </subcellularLocation>
</comment>
<evidence type="ECO:0000256" key="5">
    <source>
        <dbReference type="ARBA" id="ARBA00022989"/>
    </source>
</evidence>
<protein>
    <submittedName>
        <fullName evidence="8">Glutamate/gamma-aminobutyrate family transporter YjeM</fullName>
    </submittedName>
</protein>
<feature type="transmembrane region" description="Helical" evidence="7">
    <location>
        <begin position="282"/>
        <end position="304"/>
    </location>
</feature>
<evidence type="ECO:0000256" key="6">
    <source>
        <dbReference type="ARBA" id="ARBA00023136"/>
    </source>
</evidence>
<feature type="transmembrane region" description="Helical" evidence="7">
    <location>
        <begin position="248"/>
        <end position="270"/>
    </location>
</feature>
<dbReference type="AlphaFoldDB" id="A0A4P6ZLF0"/>
<gene>
    <name evidence="8" type="primary">yjeM</name>
    <name evidence="8" type="ORF">ELX58_05395</name>
</gene>
<evidence type="ECO:0000256" key="4">
    <source>
        <dbReference type="ARBA" id="ARBA00022692"/>
    </source>
</evidence>
<dbReference type="PIRSF" id="PIRSF006060">
    <property type="entry name" value="AA_transporter"/>
    <property type="match status" value="1"/>
</dbReference>
<proteinExistence type="predicted"/>
<dbReference type="InterPro" id="IPR050367">
    <property type="entry name" value="APC_superfamily"/>
</dbReference>
<keyword evidence="9" id="KW-1185">Reference proteome</keyword>
<feature type="transmembrane region" description="Helical" evidence="7">
    <location>
        <begin position="162"/>
        <end position="187"/>
    </location>
</feature>
<dbReference type="Proteomes" id="UP000294321">
    <property type="component" value="Chromosome"/>
</dbReference>
<dbReference type="GO" id="GO:0022857">
    <property type="term" value="F:transmembrane transporter activity"/>
    <property type="evidence" value="ECO:0007669"/>
    <property type="project" value="InterPro"/>
</dbReference>
<dbReference type="PANTHER" id="PTHR42770">
    <property type="entry name" value="AMINO ACID TRANSPORTER-RELATED"/>
    <property type="match status" value="1"/>
</dbReference>
<keyword evidence="2" id="KW-0813">Transport</keyword>
<feature type="transmembrane region" description="Helical" evidence="7">
    <location>
        <begin position="38"/>
        <end position="61"/>
    </location>
</feature>
<dbReference type="EMBL" id="CP034726">
    <property type="protein sequence ID" value="QBP18574.1"/>
    <property type="molecule type" value="Genomic_DNA"/>
</dbReference>
<evidence type="ECO:0000256" key="3">
    <source>
        <dbReference type="ARBA" id="ARBA00022475"/>
    </source>
</evidence>
<dbReference type="OrthoDB" id="92719at2"/>
<reference evidence="9" key="1">
    <citation type="submission" date="2018-12" db="EMBL/GenBank/DDBJ databases">
        <title>A new species of lactobacillus.</title>
        <authorList>
            <person name="Jian Y."/>
            <person name="Xin L."/>
            <person name="Hong Z.J."/>
            <person name="Ming L.Z."/>
            <person name="Hong X.Z."/>
        </authorList>
    </citation>
    <scope>NUCLEOTIDE SEQUENCE [LARGE SCALE GENOMIC DNA]</scope>
    <source>
        <strain evidence="9">HSLZ-75</strain>
    </source>
</reference>
<sequence length="498" mass="54608">MDKGKKISLTALVLMILSTTFGFSNAPIAYEQMGYASIIWYIVGALAFFLPSSLMFAEYGSALKTKSGGYYNWIEAGIGSRWAFIGTFMWLSTWVISLIQAVPNLWVSASAGIFGRDTTQHWHFIGNLTSTQCLGIMSLAFVFVTTFIAIKGLDKITWATTIGGVLVIILPIVFCLLSILLIILNHGQLAQPISGVKSFLFSPNPQFKSTASIMSFVVYAIFSYAGVEAVSGVINHLKNPGKNFPRGVLISVVFTVLLYMICIILCGAVVNWKSVMGKSSVTIGNVAYVLMYNLGLSLGAALGWSTSLSAAVGHGLVIFSGIATVITGIGGYIVLLYSPLKSFMFGSNTKIWPKWILHLNKHGMPSRAMTIQGIIVCAVLFFISFGGNSAKELFQILTDMSNVASTAQYIPVILAFPFFKEVAHLDRPYVAFHSKFSTWCATIVVLFVLVFGVIFSFVQPLILHDYVDEFWAFVGPVAFIAFAWIFYDWRTSTKRSVE</sequence>
<feature type="transmembrane region" description="Helical" evidence="7">
    <location>
        <begin position="122"/>
        <end position="150"/>
    </location>
</feature>
<name>A0A4P6ZLF0_9LACO</name>
<evidence type="ECO:0000256" key="7">
    <source>
        <dbReference type="SAM" id="Phobius"/>
    </source>
</evidence>
<evidence type="ECO:0000313" key="9">
    <source>
        <dbReference type="Proteomes" id="UP000294321"/>
    </source>
</evidence>
<feature type="transmembrane region" description="Helical" evidence="7">
    <location>
        <begin position="316"/>
        <end position="337"/>
    </location>
</feature>
<organism evidence="8 9">
    <name type="scientific">Acetilactobacillus jinshanensis</name>
    <dbReference type="NCBI Taxonomy" id="1720083"/>
    <lineage>
        <taxon>Bacteria</taxon>
        <taxon>Bacillati</taxon>
        <taxon>Bacillota</taxon>
        <taxon>Bacilli</taxon>
        <taxon>Lactobacillales</taxon>
        <taxon>Lactobacillaceae</taxon>
        <taxon>Acetilactobacillus</taxon>
    </lineage>
</organism>
<dbReference type="Pfam" id="PF13520">
    <property type="entry name" value="AA_permease_2"/>
    <property type="match status" value="1"/>
</dbReference>
<feature type="transmembrane region" description="Helical" evidence="7">
    <location>
        <begin position="207"/>
        <end position="227"/>
    </location>
</feature>
<dbReference type="RefSeq" id="WP_133442133.1">
    <property type="nucleotide sequence ID" value="NZ_CP034726.1"/>
</dbReference>